<reference evidence="2 3" key="1">
    <citation type="journal article" date="2019" name="Nat. Microbiol.">
        <title>Mediterranean grassland soil C-N compound turnover is dependent on rainfall and depth, and is mediated by genomically divergent microorganisms.</title>
        <authorList>
            <person name="Diamond S."/>
            <person name="Andeer P.F."/>
            <person name="Li Z."/>
            <person name="Crits-Christoph A."/>
            <person name="Burstein D."/>
            <person name="Anantharaman K."/>
            <person name="Lane K.R."/>
            <person name="Thomas B.C."/>
            <person name="Pan C."/>
            <person name="Northen T.R."/>
            <person name="Banfield J.F."/>
        </authorList>
    </citation>
    <scope>NUCLEOTIDE SEQUENCE [LARGE SCALE GENOMIC DNA]</scope>
    <source>
        <strain evidence="2">WS_3</strain>
    </source>
</reference>
<evidence type="ECO:0000313" key="2">
    <source>
        <dbReference type="EMBL" id="TMQ52633.1"/>
    </source>
</evidence>
<dbReference type="Proteomes" id="UP000320184">
    <property type="component" value="Unassembled WGS sequence"/>
</dbReference>
<organism evidence="2 3">
    <name type="scientific">Eiseniibacteriota bacterium</name>
    <dbReference type="NCBI Taxonomy" id="2212470"/>
    <lineage>
        <taxon>Bacteria</taxon>
        <taxon>Candidatus Eiseniibacteriota</taxon>
    </lineage>
</organism>
<name>A0A538SMM9_UNCEI</name>
<feature type="signal peptide" evidence="1">
    <location>
        <begin position="1"/>
        <end position="27"/>
    </location>
</feature>
<keyword evidence="1" id="KW-0732">Signal</keyword>
<dbReference type="AlphaFoldDB" id="A0A538SMM9"/>
<gene>
    <name evidence="2" type="ORF">E6K73_02545</name>
</gene>
<accession>A0A538SMM9</accession>
<evidence type="ECO:0000256" key="1">
    <source>
        <dbReference type="SAM" id="SignalP"/>
    </source>
</evidence>
<dbReference type="EMBL" id="VBOT01000030">
    <property type="protein sequence ID" value="TMQ52633.1"/>
    <property type="molecule type" value="Genomic_DNA"/>
</dbReference>
<comment type="caution">
    <text evidence="2">The sequence shown here is derived from an EMBL/GenBank/DDBJ whole genome shotgun (WGS) entry which is preliminary data.</text>
</comment>
<sequence length="265" mass="27281">MHTTKALSIALLAVCLALPLAVQTSRAGGQPSAQFAFTTSELALIKETTGTSGWVTILAAPIKTPSSKELYVSASLEAGLYTQTLVRSKNNKKDSSTASVAIQVQALVDGQPMPPGTVTYAARTQTLSATLEGAIGNCLRTVTNGDGTTTIVVDQTCVTPEEIELILTTLNAASFNFVSSNVPVGTHTVSLQARITSSTSVQEGTASATGLVGKGTMIVQILRATKGFAGGSQLEGAAPGTLVPQADAPAAAKQTTWGRLKTIYR</sequence>
<feature type="chain" id="PRO_5021789462" evidence="1">
    <location>
        <begin position="28"/>
        <end position="265"/>
    </location>
</feature>
<evidence type="ECO:0000313" key="3">
    <source>
        <dbReference type="Proteomes" id="UP000320184"/>
    </source>
</evidence>
<protein>
    <submittedName>
        <fullName evidence="2">Uncharacterized protein</fullName>
    </submittedName>
</protein>
<proteinExistence type="predicted"/>